<dbReference type="PANTHER" id="PTHR34585">
    <property type="match status" value="1"/>
</dbReference>
<dbReference type="SUPFAM" id="SSF46955">
    <property type="entry name" value="Putative DNA-binding domain"/>
    <property type="match status" value="1"/>
</dbReference>
<feature type="domain" description="Helix-turn-helix" evidence="1">
    <location>
        <begin position="40"/>
        <end position="86"/>
    </location>
</feature>
<evidence type="ECO:0000259" key="1">
    <source>
        <dbReference type="Pfam" id="PF12728"/>
    </source>
</evidence>
<name>A0A174VR88_BACT4</name>
<dbReference type="AlphaFoldDB" id="A0A174VR88"/>
<protein>
    <submittedName>
        <fullName evidence="2">DNA binding domain, excisionase family</fullName>
    </submittedName>
</protein>
<evidence type="ECO:0000313" key="3">
    <source>
        <dbReference type="Proteomes" id="UP000095541"/>
    </source>
</evidence>
<dbReference type="EMBL" id="CZBI01000005">
    <property type="protein sequence ID" value="CUQ33529.1"/>
    <property type="molecule type" value="Genomic_DNA"/>
</dbReference>
<dbReference type="RefSeq" id="WP_055220709.1">
    <property type="nucleotide sequence ID" value="NZ_CZBI01000005.1"/>
</dbReference>
<sequence>MEIVIIEKTAFEMLLAGVKALEDRVRTLAEKGGDRRLAEWMDTEDVCRMLCITPKTLQAMRDRHDIAYSTIGRKFYYRPEDVERLLPDSVAEKTIRLTLEPGH</sequence>
<dbReference type="Proteomes" id="UP000095541">
    <property type="component" value="Unassembled WGS sequence"/>
</dbReference>
<accession>A0A174VR88</accession>
<gene>
    <name evidence="2" type="ORF">ERS852557_03674</name>
</gene>
<reference evidence="2 3" key="1">
    <citation type="submission" date="2015-09" db="EMBL/GenBank/DDBJ databases">
        <authorList>
            <consortium name="Pathogen Informatics"/>
        </authorList>
    </citation>
    <scope>NUCLEOTIDE SEQUENCE [LARGE SCALE GENOMIC DNA]</scope>
    <source>
        <strain evidence="2 3">2789STDY5834945</strain>
    </source>
</reference>
<proteinExistence type="predicted"/>
<dbReference type="InterPro" id="IPR041657">
    <property type="entry name" value="HTH_17"/>
</dbReference>
<dbReference type="PANTHER" id="PTHR34585:SF22">
    <property type="entry name" value="HELIX-TURN-HELIX DOMAIN-CONTAINING PROTEIN"/>
    <property type="match status" value="1"/>
</dbReference>
<organism evidence="2 3">
    <name type="scientific">Bacteroides thetaiotaomicron</name>
    <dbReference type="NCBI Taxonomy" id="818"/>
    <lineage>
        <taxon>Bacteria</taxon>
        <taxon>Pseudomonadati</taxon>
        <taxon>Bacteroidota</taxon>
        <taxon>Bacteroidia</taxon>
        <taxon>Bacteroidales</taxon>
        <taxon>Bacteroidaceae</taxon>
        <taxon>Bacteroides</taxon>
    </lineage>
</organism>
<dbReference type="InterPro" id="IPR009061">
    <property type="entry name" value="DNA-bd_dom_put_sf"/>
</dbReference>
<dbReference type="Pfam" id="PF12728">
    <property type="entry name" value="HTH_17"/>
    <property type="match status" value="1"/>
</dbReference>
<evidence type="ECO:0000313" key="2">
    <source>
        <dbReference type="EMBL" id="CUQ33529.1"/>
    </source>
</evidence>